<evidence type="ECO:0000256" key="2">
    <source>
        <dbReference type="ARBA" id="ARBA00022670"/>
    </source>
</evidence>
<proteinExistence type="inferred from homology"/>
<protein>
    <submittedName>
        <fullName evidence="8">Serine protease K12H4.7</fullName>
    </submittedName>
</protein>
<dbReference type="Gene3D" id="1.20.120.980">
    <property type="entry name" value="Serine carboxypeptidase S28, SKS domain"/>
    <property type="match status" value="1"/>
</dbReference>
<accession>A0A7E4W0T9</accession>
<dbReference type="PANTHER" id="PTHR11010:SF117">
    <property type="entry name" value="SERINE PROTEASE 16"/>
    <property type="match status" value="1"/>
</dbReference>
<dbReference type="WBParaSite" id="Pan_g574.t1">
    <property type="protein sequence ID" value="Pan_g574.t1"/>
    <property type="gene ID" value="Pan_g574"/>
</dbReference>
<feature type="signal peptide" evidence="6">
    <location>
        <begin position="1"/>
        <end position="21"/>
    </location>
</feature>
<keyword evidence="3 6" id="KW-0732">Signal</keyword>
<sequence>MKSVFAVLAILTVLCVAIGDANPLKPLKLYLSQRRPGRDACPDPDHPVGINLAQEQYFVQFVDQVGKTEPLQQRFWQNDQWYKPGGPQFLMLAGEATASSAWVERDDLEWTSLAKEVGARVFLLEHRFYGKSQPSNFFPGLFTPFDYLNSQQAAADVVAFITGQNGNLNITNPRWILFGGSYAGALAAWIREKHPDSVYAAVASSAPVQAVVNFKSYLEGVYNVLHSYDPKCAESVRKGFYDFNRLLQTPLGRMSLQSTFRLCNDITNIDNNTQSFIYQAILEGYERVVQFSEINVGDYATKLTIPELCKRQLGADSDLDGLVSINNWMLFEDFESCLDTDYHQYILDLQNGYAGRDDGDYRAWFYQQCNEFGFFRSTDSDFVSNQFPGADVPIDYYLQQCQLVMVPYPPSEDRNHGNRRGPR</sequence>
<dbReference type="InterPro" id="IPR008758">
    <property type="entry name" value="Peptidase_S28"/>
</dbReference>
<keyword evidence="5" id="KW-0325">Glycoprotein</keyword>
<evidence type="ECO:0000256" key="1">
    <source>
        <dbReference type="ARBA" id="ARBA00011079"/>
    </source>
</evidence>
<dbReference type="Gene3D" id="3.40.50.1820">
    <property type="entry name" value="alpha/beta hydrolase"/>
    <property type="match status" value="1"/>
</dbReference>
<evidence type="ECO:0000256" key="5">
    <source>
        <dbReference type="ARBA" id="ARBA00023180"/>
    </source>
</evidence>
<evidence type="ECO:0000313" key="8">
    <source>
        <dbReference type="WBParaSite" id="Pan_g574.t1"/>
    </source>
</evidence>
<evidence type="ECO:0000256" key="3">
    <source>
        <dbReference type="ARBA" id="ARBA00022729"/>
    </source>
</evidence>
<dbReference type="GO" id="GO:0006508">
    <property type="term" value="P:proteolysis"/>
    <property type="evidence" value="ECO:0007669"/>
    <property type="project" value="UniProtKB-KW"/>
</dbReference>
<dbReference type="InterPro" id="IPR029058">
    <property type="entry name" value="AB_hydrolase_fold"/>
</dbReference>
<keyword evidence="2" id="KW-0645">Protease</keyword>
<dbReference type="GO" id="GO:0070008">
    <property type="term" value="F:serine-type exopeptidase activity"/>
    <property type="evidence" value="ECO:0007669"/>
    <property type="project" value="InterPro"/>
</dbReference>
<comment type="similarity">
    <text evidence="1">Belongs to the peptidase S28 family.</text>
</comment>
<feature type="chain" id="PRO_5028811367" evidence="6">
    <location>
        <begin position="22"/>
        <end position="423"/>
    </location>
</feature>
<dbReference type="Proteomes" id="UP000492821">
    <property type="component" value="Unassembled WGS sequence"/>
</dbReference>
<evidence type="ECO:0000313" key="7">
    <source>
        <dbReference type="Proteomes" id="UP000492821"/>
    </source>
</evidence>
<dbReference type="SUPFAM" id="SSF53474">
    <property type="entry name" value="alpha/beta-Hydrolases"/>
    <property type="match status" value="1"/>
</dbReference>
<keyword evidence="4" id="KW-0378">Hydrolase</keyword>
<evidence type="ECO:0000256" key="6">
    <source>
        <dbReference type="SAM" id="SignalP"/>
    </source>
</evidence>
<evidence type="ECO:0000256" key="4">
    <source>
        <dbReference type="ARBA" id="ARBA00022801"/>
    </source>
</evidence>
<keyword evidence="7" id="KW-1185">Reference proteome</keyword>
<reference evidence="8" key="2">
    <citation type="submission" date="2020-10" db="UniProtKB">
        <authorList>
            <consortium name="WormBaseParasite"/>
        </authorList>
    </citation>
    <scope>IDENTIFICATION</scope>
</reference>
<dbReference type="GO" id="GO:0008239">
    <property type="term" value="F:dipeptidyl-peptidase activity"/>
    <property type="evidence" value="ECO:0007669"/>
    <property type="project" value="TreeGrafter"/>
</dbReference>
<name>A0A7E4W0T9_PANRE</name>
<reference evidence="7" key="1">
    <citation type="journal article" date="2013" name="Genetics">
        <title>The draft genome and transcriptome of Panagrellus redivivus are shaped by the harsh demands of a free-living lifestyle.</title>
        <authorList>
            <person name="Srinivasan J."/>
            <person name="Dillman A.R."/>
            <person name="Macchietto M.G."/>
            <person name="Heikkinen L."/>
            <person name="Lakso M."/>
            <person name="Fracchia K.M."/>
            <person name="Antoshechkin I."/>
            <person name="Mortazavi A."/>
            <person name="Wong G."/>
            <person name="Sternberg P.W."/>
        </authorList>
    </citation>
    <scope>NUCLEOTIDE SEQUENCE [LARGE SCALE GENOMIC DNA]</scope>
    <source>
        <strain evidence="7">MT8872</strain>
    </source>
</reference>
<dbReference type="Pfam" id="PF05577">
    <property type="entry name" value="Peptidase_S28"/>
    <property type="match status" value="1"/>
</dbReference>
<dbReference type="PANTHER" id="PTHR11010">
    <property type="entry name" value="PROTEASE S28 PRO-X CARBOXYPEPTIDASE-RELATED"/>
    <property type="match status" value="1"/>
</dbReference>
<dbReference type="InterPro" id="IPR042269">
    <property type="entry name" value="Ser_carbopepase_S28_SKS"/>
</dbReference>
<organism evidence="7 8">
    <name type="scientific">Panagrellus redivivus</name>
    <name type="common">Microworm</name>
    <dbReference type="NCBI Taxonomy" id="6233"/>
    <lineage>
        <taxon>Eukaryota</taxon>
        <taxon>Metazoa</taxon>
        <taxon>Ecdysozoa</taxon>
        <taxon>Nematoda</taxon>
        <taxon>Chromadorea</taxon>
        <taxon>Rhabditida</taxon>
        <taxon>Tylenchina</taxon>
        <taxon>Panagrolaimomorpha</taxon>
        <taxon>Panagrolaimoidea</taxon>
        <taxon>Panagrolaimidae</taxon>
        <taxon>Panagrellus</taxon>
    </lineage>
</organism>
<dbReference type="AlphaFoldDB" id="A0A7E4W0T9"/>